<keyword evidence="10" id="KW-1185">Reference proteome</keyword>
<dbReference type="FunCoup" id="A0A7F5RAS0">
    <property type="interactions" value="80"/>
</dbReference>
<dbReference type="InterPro" id="IPR032840">
    <property type="entry name" value="CFAP91_dom"/>
</dbReference>
<feature type="domain" description="CFAP91" evidence="9">
    <location>
        <begin position="146"/>
        <end position="298"/>
    </location>
</feature>
<comment type="similarity">
    <text evidence="5">Belongs to the CFAP91 family.</text>
</comment>
<dbReference type="KEGG" id="apln:108741820"/>
<sequence length="848" mass="98989">MVGVKIVEQRPNDFIYDPIFTVSSDKDFLKAQMKSRLSTMQLAICPIFPTMFSDLAQYPRQQFVVRQPTLPAIFKNITGIRRTVVSYDFPKNVDIEGRDRCKFFSRPKSPKIPPLPLNATRPCSCQSIESSDESESRVKLCADMGIQTRYRESSAQTSPWQPDYKLMEDCDPEILKLDFLKWGSGLPAGEHEVQLIQRARMKRKWEESMPPVIDEETLKKRQEIIKAIEINEWAFRDQEIQDIQDLRLELLEQMLIELHKKSKTRSEQKLEFYTKIKEAEKNEKISKLRHHAQRELRKLRMRKEGINKKFGYVDVVTEHADRKSELYGPQMRHGEHPKRWHQVIDERMKMYKARFIGVENIPVTPDWIDEITKSKKDFSPELPGTRLCIRETKWTIPVLKQWYEELKSLRIEKKSKCTLREKLLDKPETPLTPDISGIDDDFEHLFQAVIVLQKVLKGRASQILIFEGRDTCRELIRELRTTHGLRMEDKQEKQEQRLEVMSQQRDRKNCQIKIDTVQEDLARLAGGIVGTLLDFLNKALQKLLDERKAHALCLYIERERAKREAAEAGRRQKELRRMKEHDEMFKQIVKIHQETVDLYLQDILVEGMEFSSDDDAKYYIKKLADQVDDEAFNSQKSPNILEEEELIADLFHNFVLPDVEKKILREKMRKRQQARLRSVHDEIYNRVDVLDFSKEESEIEPLPEDMLAQILEYLKEQEKGPALEGEGVTDTHPVVADSWSQQHQILLESIATEVEQILEAVTVSTVVEPTTQELQEEIVDTDEVIKEETVDAPEVKEEIVDTSVIKEETVDAPVTKEDTADASETKEEPKEKPAEKEEPSAVTESENQ</sequence>
<reference evidence="11" key="1">
    <citation type="submission" date="2025-08" db="UniProtKB">
        <authorList>
            <consortium name="RefSeq"/>
        </authorList>
    </citation>
    <scope>IDENTIFICATION</scope>
    <source>
        <tissue evidence="11">Entire body</tissue>
    </source>
</reference>
<comment type="subcellular location">
    <subcellularLocation>
        <location evidence="1">Cytoplasm</location>
        <location evidence="1">Cytoskeleton</location>
        <location evidence="1">Cilium axoneme</location>
    </subcellularLocation>
</comment>
<feature type="compositionally biased region" description="Basic and acidic residues" evidence="8">
    <location>
        <begin position="793"/>
        <end position="839"/>
    </location>
</feature>
<evidence type="ECO:0000256" key="6">
    <source>
        <dbReference type="ARBA" id="ARBA00029555"/>
    </source>
</evidence>
<keyword evidence="7" id="KW-0175">Coiled coil</keyword>
<evidence type="ECO:0000256" key="3">
    <source>
        <dbReference type="ARBA" id="ARBA00023212"/>
    </source>
</evidence>
<dbReference type="OrthoDB" id="567787at2759"/>
<dbReference type="PANTHER" id="PTHR22455:SF10">
    <property type="entry name" value="CILIA- AND FLAGELLA-ASSOCIATED PROTEIN 91"/>
    <property type="match status" value="1"/>
</dbReference>
<evidence type="ECO:0000256" key="5">
    <source>
        <dbReference type="ARBA" id="ARBA00029468"/>
    </source>
</evidence>
<organism evidence="10 11">
    <name type="scientific">Agrilus planipennis</name>
    <name type="common">Emerald ash borer</name>
    <name type="synonym">Agrilus marcopoli</name>
    <dbReference type="NCBI Taxonomy" id="224129"/>
    <lineage>
        <taxon>Eukaryota</taxon>
        <taxon>Metazoa</taxon>
        <taxon>Ecdysozoa</taxon>
        <taxon>Arthropoda</taxon>
        <taxon>Hexapoda</taxon>
        <taxon>Insecta</taxon>
        <taxon>Pterygota</taxon>
        <taxon>Neoptera</taxon>
        <taxon>Endopterygota</taxon>
        <taxon>Coleoptera</taxon>
        <taxon>Polyphaga</taxon>
        <taxon>Elateriformia</taxon>
        <taxon>Buprestoidea</taxon>
        <taxon>Buprestidae</taxon>
        <taxon>Agrilinae</taxon>
        <taxon>Agrilus</taxon>
    </lineage>
</organism>
<evidence type="ECO:0000256" key="8">
    <source>
        <dbReference type="SAM" id="MobiDB-lite"/>
    </source>
</evidence>
<proteinExistence type="inferred from homology"/>
<evidence type="ECO:0000256" key="7">
    <source>
        <dbReference type="SAM" id="Coils"/>
    </source>
</evidence>
<evidence type="ECO:0000313" key="11">
    <source>
        <dbReference type="RefSeq" id="XP_025833054.1"/>
    </source>
</evidence>
<evidence type="ECO:0000256" key="2">
    <source>
        <dbReference type="ARBA" id="ARBA00022490"/>
    </source>
</evidence>
<keyword evidence="11" id="KW-0282">Flagellum</keyword>
<gene>
    <name evidence="11" type="primary">LOC108741820</name>
</gene>
<dbReference type="AlphaFoldDB" id="A0A7F5RAS0"/>
<dbReference type="RefSeq" id="XP_025833054.1">
    <property type="nucleotide sequence ID" value="XM_025977269.1"/>
</dbReference>
<dbReference type="InterPro" id="IPR026720">
    <property type="entry name" value="CFAP91"/>
</dbReference>
<keyword evidence="11" id="KW-0969">Cilium</keyword>
<keyword evidence="3" id="KW-0206">Cytoskeleton</keyword>
<dbReference type="GO" id="GO:0005930">
    <property type="term" value="C:axoneme"/>
    <property type="evidence" value="ECO:0007669"/>
    <property type="project" value="UniProtKB-SubCell"/>
</dbReference>
<dbReference type="Pfam" id="PF14738">
    <property type="entry name" value="CFAP91"/>
    <property type="match status" value="1"/>
</dbReference>
<accession>A0A7F5RAS0</accession>
<evidence type="ECO:0000259" key="9">
    <source>
        <dbReference type="Pfam" id="PF14738"/>
    </source>
</evidence>
<name>A0A7F5RAS0_AGRPL</name>
<feature type="region of interest" description="Disordered" evidence="8">
    <location>
        <begin position="793"/>
        <end position="848"/>
    </location>
</feature>
<dbReference type="GeneID" id="108741820"/>
<feature type="coiled-coil region" evidence="7">
    <location>
        <begin position="282"/>
        <end position="309"/>
    </location>
</feature>
<evidence type="ECO:0000256" key="1">
    <source>
        <dbReference type="ARBA" id="ARBA00004430"/>
    </source>
</evidence>
<keyword evidence="2" id="KW-0963">Cytoplasm</keyword>
<protein>
    <recommendedName>
        <fullName evidence="6">Cilia- and flagella-associated protein 91</fullName>
    </recommendedName>
</protein>
<dbReference type="Proteomes" id="UP000192223">
    <property type="component" value="Unplaced"/>
</dbReference>
<dbReference type="InParanoid" id="A0A7F5RAS0"/>
<dbReference type="PANTHER" id="PTHR22455">
    <property type="entry name" value="CILIA- AND FLAGELLA-ASSOCIATED PROTEIN 91"/>
    <property type="match status" value="1"/>
</dbReference>
<evidence type="ECO:0000313" key="10">
    <source>
        <dbReference type="Proteomes" id="UP000192223"/>
    </source>
</evidence>
<evidence type="ECO:0000256" key="4">
    <source>
        <dbReference type="ARBA" id="ARBA00023273"/>
    </source>
</evidence>
<keyword evidence="4" id="KW-0966">Cell projection</keyword>